<dbReference type="EMBL" id="CP027850">
    <property type="protein sequence ID" value="AVQ03172.1"/>
    <property type="molecule type" value="Genomic_DNA"/>
</dbReference>
<dbReference type="InterPro" id="IPR020845">
    <property type="entry name" value="AMP-binding_CS"/>
</dbReference>
<evidence type="ECO:0000313" key="3">
    <source>
        <dbReference type="EMBL" id="AVQ03172.1"/>
    </source>
</evidence>
<dbReference type="Proteomes" id="UP000240527">
    <property type="component" value="Chromosome"/>
</dbReference>
<sequence length="601" mass="64249">MQKPLLAADVAPLLFPDVALDIETRADGSILLTNRLPPRPVTTSLAQRLAHWAQRNPERVFLTQADDHGRRVMTYGQARDEVMAMAGGLAAKELGEDRPLMVVGPNSIDQAVMILAAMTAGVPVAVVSPAYAQPAMLPWSKFAAVLEQVTPGLILADDPGAVRAAMEAVGFARAPVIGLRDRAALTCSPRADALLAPLALDAPAKLLFTSGSTGAPKAVVNTQRMMVSNVQALGQVWPFLQNRPPVLVDWLPWNHTFGGNFCFNLVLWHGGALHIDNGKPTPAGIGQTVAALRASPPTAYFNVPAGFDALLPVLEKDHGFAERFFERLDILFNAGAGLPASIRERLEAVSIRACGRSTPILGAWGSTETAPCSTILYFHTPHASNLGVPLPGTEIKLTPTDDRAELRVRGPNVTPGYWRAPAATAAMFDEEGFYRSGDAGRLVEPMVPEAGILFGGRLAENFKLLSGTWVNAGEVRLAAVAATAPLVSDVVVAGEGRHEIGLLVFANEEACRRHLADALGEEPYDGPAAEHPLIRQLIAAGLGEMNAWRSGSSTRVARFAIMADPPSAAEGEITEKGYLNQRVVLRRRAELVEQLYQQSAF</sequence>
<keyword evidence="4" id="KW-1185">Reference proteome</keyword>
<feature type="domain" description="AMP-dependent synthetase/ligase" evidence="2">
    <location>
        <begin position="50"/>
        <end position="418"/>
    </location>
</feature>
<evidence type="ECO:0000259" key="2">
    <source>
        <dbReference type="Pfam" id="PF00501"/>
    </source>
</evidence>
<name>A0ABN5IWN2_9CAUL</name>
<comment type="similarity">
    <text evidence="1">Belongs to the ATP-dependent AMP-binding enzyme family.</text>
</comment>
<dbReference type="Pfam" id="PF00501">
    <property type="entry name" value="AMP-binding"/>
    <property type="match status" value="1"/>
</dbReference>
<dbReference type="PROSITE" id="PS00455">
    <property type="entry name" value="AMP_BINDING"/>
    <property type="match status" value="1"/>
</dbReference>
<evidence type="ECO:0000256" key="1">
    <source>
        <dbReference type="ARBA" id="ARBA00006432"/>
    </source>
</evidence>
<protein>
    <submittedName>
        <fullName evidence="3">AMP-dependent synthetase</fullName>
    </submittedName>
</protein>
<reference evidence="3 4" key="1">
    <citation type="journal article" date="2015" name="Biotechnol. Bioeng.">
        <title>Genome sequence and phenotypic characterization of Caulobacter segnis.</title>
        <authorList>
            <person name="Patel S."/>
            <person name="Fletcher B."/>
            <person name="Scott D.C."/>
            <person name="Ely B."/>
        </authorList>
    </citation>
    <scope>NUCLEOTIDE SEQUENCE [LARGE SCALE GENOMIC DNA]</scope>
    <source>
        <strain evidence="3 4">TK0059</strain>
    </source>
</reference>
<dbReference type="PANTHER" id="PTHR43201:SF8">
    <property type="entry name" value="ACYL-COA SYNTHETASE FAMILY MEMBER 3"/>
    <property type="match status" value="1"/>
</dbReference>
<dbReference type="InterPro" id="IPR000873">
    <property type="entry name" value="AMP-dep_synth/lig_dom"/>
</dbReference>
<organism evidence="3 4">
    <name type="scientific">Caulobacter segnis</name>
    <dbReference type="NCBI Taxonomy" id="88688"/>
    <lineage>
        <taxon>Bacteria</taxon>
        <taxon>Pseudomonadati</taxon>
        <taxon>Pseudomonadota</taxon>
        <taxon>Alphaproteobacteria</taxon>
        <taxon>Caulobacterales</taxon>
        <taxon>Caulobacteraceae</taxon>
        <taxon>Caulobacter</taxon>
    </lineage>
</organism>
<proteinExistence type="inferred from homology"/>
<gene>
    <name evidence="3" type="ORF">B7G68_15740</name>
</gene>
<dbReference type="Pfam" id="PF23562">
    <property type="entry name" value="AMP-binding_C_3"/>
    <property type="match status" value="1"/>
</dbReference>
<dbReference type="RefSeq" id="WP_013080162.1">
    <property type="nucleotide sequence ID" value="NZ_CP027850.1"/>
</dbReference>
<dbReference type="SUPFAM" id="SSF56801">
    <property type="entry name" value="Acetyl-CoA synthetase-like"/>
    <property type="match status" value="1"/>
</dbReference>
<accession>A0ABN5IWN2</accession>
<dbReference type="InterPro" id="IPR042099">
    <property type="entry name" value="ANL_N_sf"/>
</dbReference>
<dbReference type="Gene3D" id="3.40.50.12780">
    <property type="entry name" value="N-terminal domain of ligase-like"/>
    <property type="match status" value="1"/>
</dbReference>
<dbReference type="PANTHER" id="PTHR43201">
    <property type="entry name" value="ACYL-COA SYNTHETASE"/>
    <property type="match status" value="1"/>
</dbReference>
<evidence type="ECO:0000313" key="4">
    <source>
        <dbReference type="Proteomes" id="UP000240527"/>
    </source>
</evidence>